<evidence type="ECO:0000313" key="1">
    <source>
        <dbReference type="EMBL" id="RMY32966.1"/>
    </source>
</evidence>
<organism evidence="1 2">
    <name type="scientific">Hortaea werneckii</name>
    <name type="common">Black yeast</name>
    <name type="synonym">Cladosporium werneckii</name>
    <dbReference type="NCBI Taxonomy" id="91943"/>
    <lineage>
        <taxon>Eukaryota</taxon>
        <taxon>Fungi</taxon>
        <taxon>Dikarya</taxon>
        <taxon>Ascomycota</taxon>
        <taxon>Pezizomycotina</taxon>
        <taxon>Dothideomycetes</taxon>
        <taxon>Dothideomycetidae</taxon>
        <taxon>Mycosphaerellales</taxon>
        <taxon>Teratosphaeriaceae</taxon>
        <taxon>Hortaea</taxon>
    </lineage>
</organism>
<protein>
    <submittedName>
        <fullName evidence="1">Uncharacterized protein</fullName>
    </submittedName>
</protein>
<accession>A0A3M7AZU7</accession>
<name>A0A3M7AZU7_HORWE</name>
<gene>
    <name evidence="1" type="ORF">D0866_06244</name>
</gene>
<sequence>MRTTPMSLQTHWETIDVLTELYVLLDTLAAIPPNLLRLPPADTGTHPPDLFNAEAAGGAGFSSEAVKVLSALPYLNDIVVIAPSTVTMNYSGQNMDVSLFEDSREMMYDGNLTPPSAIQLTGSEGGYGCIYVFDTESQNVFPWTPMYDGVSTADDEDNDSDELDYLHVEPKSPREALQPLIDKFRELRFINLPLCEDTNHLVFEESLDVGVSVNPTEDEVRHFVRTGHFRREEFLERRRRHLANAKSLTAEYLEG</sequence>
<dbReference type="Proteomes" id="UP000276864">
    <property type="component" value="Unassembled WGS sequence"/>
</dbReference>
<proteinExistence type="predicted"/>
<evidence type="ECO:0000313" key="2">
    <source>
        <dbReference type="Proteomes" id="UP000276864"/>
    </source>
</evidence>
<reference evidence="1 2" key="1">
    <citation type="journal article" date="2018" name="BMC Genomics">
        <title>Genomic evidence for intraspecific hybridization in a clonal and extremely halotolerant yeast.</title>
        <authorList>
            <person name="Gostincar C."/>
            <person name="Stajich J.E."/>
            <person name="Zupancic J."/>
            <person name="Zalar P."/>
            <person name="Gunde-Cimerman N."/>
        </authorList>
    </citation>
    <scope>NUCLEOTIDE SEQUENCE [LARGE SCALE GENOMIC DNA]</scope>
    <source>
        <strain evidence="1 2">EXF-6651</strain>
    </source>
</reference>
<dbReference type="EMBL" id="QWIM01000582">
    <property type="protein sequence ID" value="RMY32966.1"/>
    <property type="molecule type" value="Genomic_DNA"/>
</dbReference>
<comment type="caution">
    <text evidence="1">The sequence shown here is derived from an EMBL/GenBank/DDBJ whole genome shotgun (WGS) entry which is preliminary data.</text>
</comment>
<dbReference type="VEuPathDB" id="FungiDB:BTJ68_12188"/>
<dbReference type="AlphaFoldDB" id="A0A3M7AZU7"/>